<sequence length="280" mass="32357">MSNQEVTYCSLRFVQSPSESQNRLRPGGTQRPGKTDDKETSVPWHLLVVTLGILCLLLLVAVTVLGTMIFRCIREKQQEESRQNLSQKYNIMQKENYLKEQLLTNKTLEYGILKNQTLQQKKEIASLFKEKMRCHRKQGILSRSLQNTGKLYDNRWSCCGVNCYYFTTENKDWRGCKQTCESYNLSLLKIDDEDELAFVQPQTYRDSYWIGLSYSATESKWKWIDNGTFSGTNLKIISLHSGIKGCAFLTATKITAIDCDNEYKCICEKRIDSVFTACFN</sequence>
<dbReference type="PANTHER" id="PTHR46329:SF1">
    <property type="entry name" value="KILLER CELL LECTIN-LIKE RECEPTOR 2"/>
    <property type="match status" value="1"/>
</dbReference>
<keyword evidence="10" id="KW-0325">Glycoprotein</keyword>
<dbReference type="GO" id="GO:0007155">
    <property type="term" value="P:cell adhesion"/>
    <property type="evidence" value="ECO:0007669"/>
    <property type="project" value="UniProtKB-KW"/>
</dbReference>
<dbReference type="Gene3D" id="3.10.100.10">
    <property type="entry name" value="Mannose-Binding Protein A, subunit A"/>
    <property type="match status" value="1"/>
</dbReference>
<dbReference type="InterPro" id="IPR016187">
    <property type="entry name" value="CTDL_fold"/>
</dbReference>
<evidence type="ECO:0000256" key="6">
    <source>
        <dbReference type="ARBA" id="ARBA00022989"/>
    </source>
</evidence>
<evidence type="ECO:0000259" key="13">
    <source>
        <dbReference type="PROSITE" id="PS50041"/>
    </source>
</evidence>
<organism evidence="14 15">
    <name type="scientific">Equus caballus</name>
    <name type="common">Horse</name>
    <dbReference type="NCBI Taxonomy" id="9796"/>
    <lineage>
        <taxon>Eukaryota</taxon>
        <taxon>Metazoa</taxon>
        <taxon>Chordata</taxon>
        <taxon>Craniata</taxon>
        <taxon>Vertebrata</taxon>
        <taxon>Euteleostomi</taxon>
        <taxon>Mammalia</taxon>
        <taxon>Eutheria</taxon>
        <taxon>Laurasiatheria</taxon>
        <taxon>Perissodactyla</taxon>
        <taxon>Equidae</taxon>
        <taxon>Equus</taxon>
    </lineage>
</organism>
<dbReference type="Proteomes" id="UP000002281">
    <property type="component" value="Chromosome 6"/>
</dbReference>
<evidence type="ECO:0000256" key="5">
    <source>
        <dbReference type="ARBA" id="ARBA00022968"/>
    </source>
</evidence>
<dbReference type="InterPro" id="IPR052013">
    <property type="entry name" value="Mouse_KLRs"/>
</dbReference>
<dbReference type="SMART" id="SM00034">
    <property type="entry name" value="CLECT"/>
    <property type="match status" value="1"/>
</dbReference>
<reference evidence="14 15" key="1">
    <citation type="journal article" date="2009" name="Science">
        <title>Genome sequence, comparative analysis, and population genetics of the domestic horse.</title>
        <authorList>
            <consortium name="Broad Institute Genome Sequencing Platform"/>
            <consortium name="Broad Institute Whole Genome Assembly Team"/>
            <person name="Wade C.M."/>
            <person name="Giulotto E."/>
            <person name="Sigurdsson S."/>
            <person name="Zoli M."/>
            <person name="Gnerre S."/>
            <person name="Imsland F."/>
            <person name="Lear T.L."/>
            <person name="Adelson D.L."/>
            <person name="Bailey E."/>
            <person name="Bellone R.R."/>
            <person name="Bloecker H."/>
            <person name="Distl O."/>
            <person name="Edgar R.C."/>
            <person name="Garber M."/>
            <person name="Leeb T."/>
            <person name="Mauceli E."/>
            <person name="MacLeod J.N."/>
            <person name="Penedo M.C.T."/>
            <person name="Raison J.M."/>
            <person name="Sharpe T."/>
            <person name="Vogel J."/>
            <person name="Andersson L."/>
            <person name="Antczak D.F."/>
            <person name="Biagi T."/>
            <person name="Binns M.M."/>
            <person name="Chowdhary B.P."/>
            <person name="Coleman S.J."/>
            <person name="Della Valle G."/>
            <person name="Fryc S."/>
            <person name="Guerin G."/>
            <person name="Hasegawa T."/>
            <person name="Hill E.W."/>
            <person name="Jurka J."/>
            <person name="Kiialainen A."/>
            <person name="Lindgren G."/>
            <person name="Liu J."/>
            <person name="Magnani E."/>
            <person name="Mickelson J.R."/>
            <person name="Murray J."/>
            <person name="Nergadze S.G."/>
            <person name="Onofrio R."/>
            <person name="Pedroni S."/>
            <person name="Piras M.F."/>
            <person name="Raudsepp T."/>
            <person name="Rocchi M."/>
            <person name="Roeed K.H."/>
            <person name="Ryder O.A."/>
            <person name="Searle S."/>
            <person name="Skow L."/>
            <person name="Swinburne J.E."/>
            <person name="Syvaenen A.C."/>
            <person name="Tozaki T."/>
            <person name="Valberg S.J."/>
            <person name="Vaudin M."/>
            <person name="White J.R."/>
            <person name="Zody M.C."/>
            <person name="Lander E.S."/>
            <person name="Lindblad-Toh K."/>
        </authorList>
    </citation>
    <scope>NUCLEOTIDE SEQUENCE [LARGE SCALE GENOMIC DNA]</scope>
    <source>
        <strain evidence="14 15">Thoroughbred</strain>
    </source>
</reference>
<dbReference type="OMA" id="IETIDCY"/>
<accession>A0A3Q2I9T9</accession>
<keyword evidence="15" id="KW-1185">Reference proteome</keyword>
<dbReference type="PANTHER" id="PTHR46329">
    <property type="entry name" value="KILLER CELL LECTIN-LIKE RECEPTOR 2"/>
    <property type="match status" value="1"/>
</dbReference>
<dbReference type="Pfam" id="PF00059">
    <property type="entry name" value="Lectin_C"/>
    <property type="match status" value="1"/>
</dbReference>
<feature type="domain" description="C-type lectin" evidence="13">
    <location>
        <begin position="159"/>
        <end position="268"/>
    </location>
</feature>
<comment type="subcellular location">
    <subcellularLocation>
        <location evidence="1">Membrane</location>
        <topology evidence="1">Single-pass type II membrane protein</topology>
    </subcellularLocation>
</comment>
<protein>
    <recommendedName>
        <fullName evidence="13">C-type lectin domain-containing protein</fullName>
    </recommendedName>
</protein>
<evidence type="ECO:0000256" key="4">
    <source>
        <dbReference type="ARBA" id="ARBA00022889"/>
    </source>
</evidence>
<keyword evidence="4" id="KW-0130">Cell adhesion</keyword>
<evidence type="ECO:0000256" key="2">
    <source>
        <dbReference type="ARBA" id="ARBA00022692"/>
    </source>
</evidence>
<feature type="transmembrane region" description="Helical" evidence="12">
    <location>
        <begin position="44"/>
        <end position="70"/>
    </location>
</feature>
<evidence type="ECO:0000256" key="1">
    <source>
        <dbReference type="ARBA" id="ARBA00004606"/>
    </source>
</evidence>
<dbReference type="Ensembl" id="ENSECAT00000037409.3">
    <property type="protein sequence ID" value="ENSECAP00000045001.2"/>
    <property type="gene ID" value="ENSECAG00000055868.1"/>
</dbReference>
<dbReference type="InterPro" id="IPR033992">
    <property type="entry name" value="NKR-like_CTLD"/>
</dbReference>
<feature type="region of interest" description="Disordered" evidence="11">
    <location>
        <begin position="17"/>
        <end position="38"/>
    </location>
</feature>
<keyword evidence="7 12" id="KW-0472">Membrane</keyword>
<dbReference type="GO" id="GO:0038023">
    <property type="term" value="F:signaling receptor activity"/>
    <property type="evidence" value="ECO:0000318"/>
    <property type="project" value="GO_Central"/>
</dbReference>
<evidence type="ECO:0000256" key="12">
    <source>
        <dbReference type="SAM" id="Phobius"/>
    </source>
</evidence>
<dbReference type="InterPro" id="IPR001304">
    <property type="entry name" value="C-type_lectin-like"/>
</dbReference>
<dbReference type="GeneTree" id="ENSGT00390000008117"/>
<dbReference type="Bgee" id="ENSECAG00000036744">
    <property type="expression patterns" value="Expressed in leukocyte and 12 other cell types or tissues"/>
</dbReference>
<name>A0A3Q2I9T9_HORSE</name>
<evidence type="ECO:0000256" key="9">
    <source>
        <dbReference type="ARBA" id="ARBA00023170"/>
    </source>
</evidence>
<evidence type="ECO:0000313" key="14">
    <source>
        <dbReference type="Ensembl" id="ENSECAP00000045001.2"/>
    </source>
</evidence>
<reference evidence="14" key="2">
    <citation type="submission" date="2025-08" db="UniProtKB">
        <authorList>
            <consortium name="Ensembl"/>
        </authorList>
    </citation>
    <scope>IDENTIFICATION</scope>
    <source>
        <strain evidence="14">Thoroughbred</strain>
    </source>
</reference>
<keyword evidence="5" id="KW-0735">Signal-anchor</keyword>
<keyword evidence="6 12" id="KW-1133">Transmembrane helix</keyword>
<dbReference type="GO" id="GO:0030246">
    <property type="term" value="F:carbohydrate binding"/>
    <property type="evidence" value="ECO:0007669"/>
    <property type="project" value="UniProtKB-KW"/>
</dbReference>
<dbReference type="Pfam" id="PF08391">
    <property type="entry name" value="Ly49"/>
    <property type="match status" value="1"/>
</dbReference>
<evidence type="ECO:0000256" key="8">
    <source>
        <dbReference type="ARBA" id="ARBA00023157"/>
    </source>
</evidence>
<keyword evidence="3" id="KW-0430">Lectin</keyword>
<evidence type="ECO:0000256" key="10">
    <source>
        <dbReference type="ARBA" id="ARBA00023180"/>
    </source>
</evidence>
<proteinExistence type="predicted"/>
<evidence type="ECO:0000313" key="15">
    <source>
        <dbReference type="Proteomes" id="UP000002281"/>
    </source>
</evidence>
<evidence type="ECO:0000256" key="11">
    <source>
        <dbReference type="SAM" id="MobiDB-lite"/>
    </source>
</evidence>
<evidence type="ECO:0000256" key="7">
    <source>
        <dbReference type="ARBA" id="ARBA00023136"/>
    </source>
</evidence>
<dbReference type="AlphaFoldDB" id="A0A3Q2I9T9"/>
<dbReference type="GO" id="GO:0005886">
    <property type="term" value="C:plasma membrane"/>
    <property type="evidence" value="ECO:0007669"/>
    <property type="project" value="UniProtKB-ARBA"/>
</dbReference>
<reference evidence="14" key="3">
    <citation type="submission" date="2025-09" db="UniProtKB">
        <authorList>
            <consortium name="Ensembl"/>
        </authorList>
    </citation>
    <scope>IDENTIFICATION</scope>
    <source>
        <strain evidence="14">Thoroughbred</strain>
    </source>
</reference>
<keyword evidence="2 12" id="KW-0812">Transmembrane</keyword>
<dbReference type="GO" id="GO:0009986">
    <property type="term" value="C:cell surface"/>
    <property type="evidence" value="ECO:0000318"/>
    <property type="project" value="GO_Central"/>
</dbReference>
<dbReference type="InterPro" id="IPR016186">
    <property type="entry name" value="C-type_lectin-like/link_sf"/>
</dbReference>
<dbReference type="PROSITE" id="PS50041">
    <property type="entry name" value="C_TYPE_LECTIN_2"/>
    <property type="match status" value="1"/>
</dbReference>
<keyword evidence="8" id="KW-1015">Disulfide bond</keyword>
<dbReference type="SUPFAM" id="SSF56436">
    <property type="entry name" value="C-type lectin-like"/>
    <property type="match status" value="1"/>
</dbReference>
<keyword evidence="9" id="KW-0675">Receptor</keyword>
<dbReference type="CDD" id="cd03593">
    <property type="entry name" value="CLECT_NK_receptors_like"/>
    <property type="match status" value="1"/>
</dbReference>
<dbReference type="InterPro" id="IPR013600">
    <property type="entry name" value="Ly49_N"/>
</dbReference>
<evidence type="ECO:0000256" key="3">
    <source>
        <dbReference type="ARBA" id="ARBA00022734"/>
    </source>
</evidence>